<dbReference type="Pfam" id="PF00648">
    <property type="entry name" value="Peptidase_C2"/>
    <property type="match status" value="1"/>
</dbReference>
<evidence type="ECO:0000256" key="9">
    <source>
        <dbReference type="ARBA" id="ARBA00022833"/>
    </source>
</evidence>
<keyword evidence="9" id="KW-0862">Zinc</keyword>
<feature type="active site" evidence="10 11">
    <location>
        <position position="112"/>
    </location>
</feature>
<evidence type="ECO:0000256" key="6">
    <source>
        <dbReference type="ARBA" id="ARBA00022771"/>
    </source>
</evidence>
<accession>A0A078APY7</accession>
<protein>
    <submittedName>
        <fullName evidence="13">Calpain family cysteine protease containing protein</fullName>
    </submittedName>
</protein>
<dbReference type="Gene3D" id="3.90.70.10">
    <property type="entry name" value="Cysteine proteinases"/>
    <property type="match status" value="1"/>
</dbReference>
<evidence type="ECO:0000259" key="12">
    <source>
        <dbReference type="PROSITE" id="PS50203"/>
    </source>
</evidence>
<keyword evidence="3 11" id="KW-0645">Protease</keyword>
<feature type="active site" evidence="10 11">
    <location>
        <position position="288"/>
    </location>
</feature>
<dbReference type="InterPro" id="IPR001300">
    <property type="entry name" value="Peptidase_C2_calpain_cat"/>
</dbReference>
<dbReference type="PANTHER" id="PTHR10183:SF379">
    <property type="entry name" value="CALPAIN-5"/>
    <property type="match status" value="1"/>
</dbReference>
<keyword evidence="2" id="KW-0597">Phosphoprotein</keyword>
<name>A0A078APY7_STYLE</name>
<dbReference type="PROSITE" id="PS50203">
    <property type="entry name" value="CALPAIN_CAT"/>
    <property type="match status" value="1"/>
</dbReference>
<proteinExistence type="inferred from homology"/>
<gene>
    <name evidence="13" type="primary">Contig9207.g9849</name>
    <name evidence="13" type="ORF">STYLEM_13462</name>
</gene>
<feature type="active site" evidence="10 11">
    <location>
        <position position="263"/>
    </location>
</feature>
<dbReference type="FunFam" id="3.90.70.10:FF:000010">
    <property type="entry name" value="Calpain 15"/>
    <property type="match status" value="1"/>
</dbReference>
<evidence type="ECO:0000256" key="8">
    <source>
        <dbReference type="ARBA" id="ARBA00022807"/>
    </source>
</evidence>
<dbReference type="GO" id="GO:0004198">
    <property type="term" value="F:calcium-dependent cysteine-type endopeptidase activity"/>
    <property type="evidence" value="ECO:0007669"/>
    <property type="project" value="InterPro"/>
</dbReference>
<dbReference type="InParanoid" id="A0A078APY7"/>
<keyword evidence="8 11" id="KW-0788">Thiol protease</keyword>
<dbReference type="SUPFAM" id="SSF54001">
    <property type="entry name" value="Cysteine proteinases"/>
    <property type="match status" value="1"/>
</dbReference>
<reference evidence="13 14" key="1">
    <citation type="submission" date="2014-06" db="EMBL/GenBank/DDBJ databases">
        <authorList>
            <person name="Swart Estienne"/>
        </authorList>
    </citation>
    <scope>NUCLEOTIDE SEQUENCE [LARGE SCALE GENOMIC DNA]</scope>
    <source>
        <strain evidence="13 14">130c</strain>
    </source>
</reference>
<evidence type="ECO:0000313" key="14">
    <source>
        <dbReference type="Proteomes" id="UP000039865"/>
    </source>
</evidence>
<evidence type="ECO:0000256" key="10">
    <source>
        <dbReference type="PIRSR" id="PIRSR622684-1"/>
    </source>
</evidence>
<evidence type="ECO:0000256" key="5">
    <source>
        <dbReference type="ARBA" id="ARBA00022737"/>
    </source>
</evidence>
<dbReference type="EMBL" id="CCKQ01012765">
    <property type="protein sequence ID" value="CDW84400.1"/>
    <property type="molecule type" value="Genomic_DNA"/>
</dbReference>
<dbReference type="OrthoDB" id="268518at2759"/>
<keyword evidence="6" id="KW-0863">Zinc-finger</keyword>
<dbReference type="Proteomes" id="UP000039865">
    <property type="component" value="Unassembled WGS sequence"/>
</dbReference>
<keyword evidence="14" id="KW-1185">Reference proteome</keyword>
<sequence length="701" mass="80362">MDFNEINLGELGRQIFARLLRATASDGSYEDVLYECQQNDSLFEDETFTAGPESLIKDWSDKAVQDKVSTWKQFKWIRVTEIPSIMEGGVQLAVFLDNIDPSDIRQGLLGDCYFLSCLSVLAENPSRIMNLFVTSKINQYGVYAIKICKNGEWKEVVVDDRFPCFQNEPAFSKAHGDELWVLLMEKAWAKLHGSYERIEAGFAENVLRDLTGAPTEQVHSDDQEILWKKLIEAESKGYLIAASAGTTKASKELLEKLGLIGNHSYGILDVREVTLDDGDKEKLIKVRNPWGDFEWKGDWGDDSELWTPKLEKLLGQSDGNDGIFFMNLEDFCHYFSRVQICRINDKYKYSSFKCNQNRDSYCLVKLVIPSDGLYSISLLQTDERCFGRNDDYDYSNARLILAKILSDQEGVLELEYLGGQMGQTRDIWKEYSMLKKGEYYVFAEVDWQEKVDLTEFCISCYGSGQAYFIRDDKVLYKKQEILAQIYKSCGKQEQEGSKHVTYEQYQEPNIHKITQLCEEGYGFVFYDNKTTESTLNETVTYNKFDGLTLMKPYKDQSYQIVVAPGEQKVVLIRQADPFGYSMASSTSSSIGFSKDKLQKLCKEQGKLTKRVNPSNKQELEIYQYQYKHSSGICYLYENKTVNKKFEEQLKFVLSGLEIVEKPADGTDTVRIKLGPGETKFIELKSVGPQWKIQTAVAFSIY</sequence>
<evidence type="ECO:0000256" key="11">
    <source>
        <dbReference type="PROSITE-ProRule" id="PRU00239"/>
    </source>
</evidence>
<evidence type="ECO:0000256" key="3">
    <source>
        <dbReference type="ARBA" id="ARBA00022670"/>
    </source>
</evidence>
<evidence type="ECO:0000256" key="4">
    <source>
        <dbReference type="ARBA" id="ARBA00022723"/>
    </source>
</evidence>
<dbReference type="PRINTS" id="PR00704">
    <property type="entry name" value="CALPAIN"/>
</dbReference>
<feature type="domain" description="Calpain catalytic" evidence="12">
    <location>
        <begin position="42"/>
        <end position="344"/>
    </location>
</feature>
<keyword evidence="5" id="KW-0677">Repeat</keyword>
<evidence type="ECO:0000256" key="7">
    <source>
        <dbReference type="ARBA" id="ARBA00022801"/>
    </source>
</evidence>
<evidence type="ECO:0000256" key="2">
    <source>
        <dbReference type="ARBA" id="ARBA00022553"/>
    </source>
</evidence>
<dbReference type="CDD" id="cd00044">
    <property type="entry name" value="CysPc"/>
    <property type="match status" value="1"/>
</dbReference>
<dbReference type="SMART" id="SM00230">
    <property type="entry name" value="CysPc"/>
    <property type="match status" value="1"/>
</dbReference>
<dbReference type="GO" id="GO:0008270">
    <property type="term" value="F:zinc ion binding"/>
    <property type="evidence" value="ECO:0007669"/>
    <property type="project" value="UniProtKB-KW"/>
</dbReference>
<dbReference type="GO" id="GO:0006508">
    <property type="term" value="P:proteolysis"/>
    <property type="evidence" value="ECO:0007669"/>
    <property type="project" value="UniProtKB-KW"/>
</dbReference>
<dbReference type="InterPro" id="IPR022684">
    <property type="entry name" value="Calpain_cysteine_protease"/>
</dbReference>
<keyword evidence="4" id="KW-0479">Metal-binding</keyword>
<organism evidence="13 14">
    <name type="scientific">Stylonychia lemnae</name>
    <name type="common">Ciliate</name>
    <dbReference type="NCBI Taxonomy" id="5949"/>
    <lineage>
        <taxon>Eukaryota</taxon>
        <taxon>Sar</taxon>
        <taxon>Alveolata</taxon>
        <taxon>Ciliophora</taxon>
        <taxon>Intramacronucleata</taxon>
        <taxon>Spirotrichea</taxon>
        <taxon>Stichotrichia</taxon>
        <taxon>Sporadotrichida</taxon>
        <taxon>Oxytrichidae</taxon>
        <taxon>Stylonychinae</taxon>
        <taxon>Stylonychia</taxon>
    </lineage>
</organism>
<keyword evidence="7 11" id="KW-0378">Hydrolase</keyword>
<evidence type="ECO:0000256" key="1">
    <source>
        <dbReference type="ARBA" id="ARBA00007623"/>
    </source>
</evidence>
<evidence type="ECO:0000313" key="13">
    <source>
        <dbReference type="EMBL" id="CDW84400.1"/>
    </source>
</evidence>
<dbReference type="AlphaFoldDB" id="A0A078APY7"/>
<dbReference type="PANTHER" id="PTHR10183">
    <property type="entry name" value="CALPAIN"/>
    <property type="match status" value="1"/>
</dbReference>
<dbReference type="InterPro" id="IPR038765">
    <property type="entry name" value="Papain-like_cys_pep_sf"/>
</dbReference>
<comment type="similarity">
    <text evidence="1">Belongs to the peptidase C2 family.</text>
</comment>